<keyword evidence="2" id="KW-1185">Reference proteome</keyword>
<dbReference type="Gene3D" id="2.60.40.2620">
    <property type="entry name" value="Fimbrillin-like"/>
    <property type="match status" value="1"/>
</dbReference>
<dbReference type="InterPro" id="IPR025049">
    <property type="entry name" value="Mfa-like_1"/>
</dbReference>
<dbReference type="CDD" id="cd13120">
    <property type="entry name" value="BF2867_like_N"/>
    <property type="match status" value="1"/>
</dbReference>
<accession>A0A966DWF8</accession>
<reference evidence="1" key="2">
    <citation type="submission" date="2020-10" db="EMBL/GenBank/DDBJ databases">
        <title>Mucilaginibacter sp. nov., isolated from soil.</title>
        <authorList>
            <person name="Jeon C.O."/>
        </authorList>
    </citation>
    <scope>NUCLEOTIDE SEQUENCE</scope>
    <source>
        <strain evidence="1">R11</strain>
    </source>
</reference>
<comment type="caution">
    <text evidence="1">The sequence shown here is derived from an EMBL/GenBank/DDBJ whole genome shotgun (WGS) entry which is preliminary data.</text>
</comment>
<dbReference type="InterPro" id="IPR042278">
    <property type="entry name" value="Mfa-like_1_N"/>
</dbReference>
<reference evidence="1" key="1">
    <citation type="submission" date="2020-01" db="EMBL/GenBank/DDBJ databases">
        <authorList>
            <person name="Seo Y.L."/>
        </authorList>
    </citation>
    <scope>NUCLEOTIDE SEQUENCE</scope>
    <source>
        <strain evidence="1">R11</strain>
    </source>
</reference>
<dbReference type="CDD" id="cd13121">
    <property type="entry name" value="BF2867_like_C"/>
    <property type="match status" value="1"/>
</dbReference>
<dbReference type="PROSITE" id="PS51257">
    <property type="entry name" value="PROKAR_LIPOPROTEIN"/>
    <property type="match status" value="1"/>
</dbReference>
<protein>
    <submittedName>
        <fullName evidence="1">Fimbrillin family protein</fullName>
    </submittedName>
</protein>
<organism evidence="1 2">
    <name type="scientific">Mucilaginibacter agri</name>
    <dbReference type="NCBI Taxonomy" id="2695265"/>
    <lineage>
        <taxon>Bacteria</taxon>
        <taxon>Pseudomonadati</taxon>
        <taxon>Bacteroidota</taxon>
        <taxon>Sphingobacteriia</taxon>
        <taxon>Sphingobacteriales</taxon>
        <taxon>Sphingobacteriaceae</taxon>
        <taxon>Mucilaginibacter</taxon>
    </lineage>
</organism>
<dbReference type="EMBL" id="WWEO01000045">
    <property type="protein sequence ID" value="NCD72491.1"/>
    <property type="molecule type" value="Genomic_DNA"/>
</dbReference>
<proteinExistence type="predicted"/>
<name>A0A966DWF8_9SPHI</name>
<dbReference type="Gene3D" id="2.60.40.2630">
    <property type="match status" value="1"/>
</dbReference>
<sequence length="478" mass="50192">MKTLYKMKSQNILIAAAMSLLALSSCKKDKNHDAPKPDATAVKFTASIAGQIKTKASNDKWDSNDAIGVFMKTGTGLSTVLASNKSYTTINGDGEFSPSAADQTLYYPEDGTVDFIAYYPYKQTITSNKYPVDLSSQSNQAAIDLLYANNATGLSKTSTEANLAFSHQLSKIELTVKNGTGVADLNGLGVSLNGLNTKADFDLGTGTLSNVSQAADVSAKLTTQTASVLAEAIVLPVADATGNVITFTLPAGQFKLTLPAGSKFEAGKKYAYDIELKKDATSQPTAVALSATITNWTNVPSGDYTVGEDQNGTTPPAGVETVLYTETFGTGTASTKPKVAAYTAWDNTSFTFSDSYGNADLRTITSYGGGTNIHVWLPATKDASLKIENIPVSGYTSLKLKYDLAANGATDLAVISVKVNGVAVTVPSTPSPSTNNTFTTIELDNITPQALNTIEFMGSLSTNKVGVRLDNVVVIGVK</sequence>
<dbReference type="Pfam" id="PF13149">
    <property type="entry name" value="Mfa_like_1"/>
    <property type="match status" value="1"/>
</dbReference>
<evidence type="ECO:0000313" key="1">
    <source>
        <dbReference type="EMBL" id="NCD72491.1"/>
    </source>
</evidence>
<dbReference type="Proteomes" id="UP000638732">
    <property type="component" value="Unassembled WGS sequence"/>
</dbReference>
<dbReference type="AlphaFoldDB" id="A0A966DWF8"/>
<evidence type="ECO:0000313" key="2">
    <source>
        <dbReference type="Proteomes" id="UP000638732"/>
    </source>
</evidence>
<gene>
    <name evidence="1" type="ORF">GSY63_24205</name>
</gene>